<dbReference type="PANTHER" id="PTHR14611">
    <property type="entry name" value="TECTONIC FAMILY MEMBER"/>
    <property type="match status" value="1"/>
</dbReference>
<dbReference type="EMBL" id="CAJRST010010001">
    <property type="protein sequence ID" value="CAG5906979.1"/>
    <property type="molecule type" value="Genomic_DNA"/>
</dbReference>
<protein>
    <submittedName>
        <fullName evidence="10">(Atlantic silverside) hypothetical protein</fullName>
    </submittedName>
</protein>
<sequence length="605" mass="66077">MILWSWWSLHVLVILRGDLVHATTDRGETSTQKFSPTNGEPFSSVTPGHRAAEAVDPTEVSLLPTVDPFITATPSVPEGSTSPATEPPSATTVQPETSAEGCLCNLTPDFCDIGCCCDNTDCGVANLSTVFTGCPQEIISGVCIEKWLMFRANVDSSLITVTDSLFCVRSEGVEELPPVPVPLQFPALGDSYHFSAPGQTHIRHSRDFYRVDDVIQTYFSNSSVRGVLRQPSPGAASALCFNRNPAKFLRSMSLSCTRMVTPQSCTADPSLNAGSYYSDLSLFKIPTAEMVPPLDGLVPVTPQADWPAPTKHNNSCRNVVKKVEFVIGYTGRGYLTYATVNVDLEDVEFDQLLLQTHSVIFQLATPRASPEGVTAAVGLRVGSSVIGRFDEEVQPLTSLGLSPGGECSSDPRRRAPVLFPHNTITGCTFSSSAGNCSELRSQIYRVLLGNTVLNEIAMNSGAQPDWTRVILQDCPVSQQESCGSGCILPDYLSIQILWARQGFIELPQSYILGAKYLFRCPTVKCPLSSSLVLTTEVTFVETTVYPESPWGLPQPQWKFPFDFFTRGTTELDNHLVFSGCCCERVTWSLMLFTAMLLTGLEFFTW</sequence>
<evidence type="ECO:0000256" key="6">
    <source>
        <dbReference type="SAM" id="MobiDB-lite"/>
    </source>
</evidence>
<name>A0A8S4AXY3_9TELE</name>
<dbReference type="AlphaFoldDB" id="A0A8S4AXY3"/>
<evidence type="ECO:0000256" key="7">
    <source>
        <dbReference type="SAM" id="SignalP"/>
    </source>
</evidence>
<dbReference type="InterPro" id="IPR040354">
    <property type="entry name" value="TCTN1-3"/>
</dbReference>
<keyword evidence="11" id="KW-1185">Reference proteome</keyword>
<comment type="similarity">
    <text evidence="1">Belongs to the tectonic family.</text>
</comment>
<dbReference type="Proteomes" id="UP000677803">
    <property type="component" value="Unassembled WGS sequence"/>
</dbReference>
<evidence type="ECO:0000313" key="11">
    <source>
        <dbReference type="Proteomes" id="UP000677803"/>
    </source>
</evidence>
<keyword evidence="4" id="KW-0970">Cilium biogenesis/degradation</keyword>
<keyword evidence="5" id="KW-0325">Glycoprotein</keyword>
<organism evidence="10 11">
    <name type="scientific">Menidia menidia</name>
    <name type="common">Atlantic silverside</name>
    <dbReference type="NCBI Taxonomy" id="238744"/>
    <lineage>
        <taxon>Eukaryota</taxon>
        <taxon>Metazoa</taxon>
        <taxon>Chordata</taxon>
        <taxon>Craniata</taxon>
        <taxon>Vertebrata</taxon>
        <taxon>Euteleostomi</taxon>
        <taxon>Actinopterygii</taxon>
        <taxon>Neopterygii</taxon>
        <taxon>Teleostei</taxon>
        <taxon>Neoteleostei</taxon>
        <taxon>Acanthomorphata</taxon>
        <taxon>Ovalentaria</taxon>
        <taxon>Atherinomorphae</taxon>
        <taxon>Atheriniformes</taxon>
        <taxon>Atherinopsidae</taxon>
        <taxon>Menidiinae</taxon>
        <taxon>Menidia</taxon>
    </lineage>
</organism>
<feature type="chain" id="PRO_5035908203" evidence="7">
    <location>
        <begin position="23"/>
        <end position="605"/>
    </location>
</feature>
<feature type="domain" description="Tectonic-1-3" evidence="8">
    <location>
        <begin position="208"/>
        <end position="339"/>
    </location>
</feature>
<evidence type="ECO:0000259" key="8">
    <source>
        <dbReference type="Pfam" id="PF07773"/>
    </source>
</evidence>
<evidence type="ECO:0000256" key="3">
    <source>
        <dbReference type="ARBA" id="ARBA00022729"/>
    </source>
</evidence>
<feature type="compositionally biased region" description="Polar residues" evidence="6">
    <location>
        <begin position="29"/>
        <end position="46"/>
    </location>
</feature>
<dbReference type="GO" id="GO:0060271">
    <property type="term" value="P:cilium assembly"/>
    <property type="evidence" value="ECO:0007669"/>
    <property type="project" value="TreeGrafter"/>
</dbReference>
<evidence type="ECO:0000313" key="10">
    <source>
        <dbReference type="EMBL" id="CAG5906979.1"/>
    </source>
</evidence>
<evidence type="ECO:0000256" key="2">
    <source>
        <dbReference type="ARBA" id="ARBA00011495"/>
    </source>
</evidence>
<reference evidence="10" key="1">
    <citation type="submission" date="2021-05" db="EMBL/GenBank/DDBJ databases">
        <authorList>
            <person name="Tigano A."/>
        </authorList>
    </citation>
    <scope>NUCLEOTIDE SEQUENCE</scope>
</reference>
<evidence type="ECO:0000259" key="9">
    <source>
        <dbReference type="Pfam" id="PF25752"/>
    </source>
</evidence>
<feature type="domain" description="Tectonic-1-3 N-terminal" evidence="9">
    <location>
        <begin position="96"/>
        <end position="157"/>
    </location>
</feature>
<evidence type="ECO:0000256" key="4">
    <source>
        <dbReference type="ARBA" id="ARBA00022794"/>
    </source>
</evidence>
<comment type="subunit">
    <text evidence="2">Part of the tectonic-like complex (also named B9 complex).</text>
</comment>
<feature type="compositionally biased region" description="Low complexity" evidence="6">
    <location>
        <begin position="77"/>
        <end position="92"/>
    </location>
</feature>
<feature type="signal peptide" evidence="7">
    <location>
        <begin position="1"/>
        <end position="22"/>
    </location>
</feature>
<proteinExistence type="inferred from homology"/>
<comment type="caution">
    <text evidence="10">The sequence shown here is derived from an EMBL/GenBank/DDBJ whole genome shotgun (WGS) entry which is preliminary data.</text>
</comment>
<dbReference type="GO" id="GO:0007224">
    <property type="term" value="P:smoothened signaling pathway"/>
    <property type="evidence" value="ECO:0007669"/>
    <property type="project" value="TreeGrafter"/>
</dbReference>
<dbReference type="OrthoDB" id="184109at2759"/>
<accession>A0A8S4AXY3</accession>
<feature type="region of interest" description="Disordered" evidence="6">
    <location>
        <begin position="27"/>
        <end position="48"/>
    </location>
</feature>
<feature type="domain" description="Tectonic-1-3" evidence="8">
    <location>
        <begin position="404"/>
        <end position="541"/>
    </location>
</feature>
<gene>
    <name evidence="10" type="ORF">MMEN_LOCUS9599</name>
</gene>
<dbReference type="PANTHER" id="PTHR14611:SF4">
    <property type="entry name" value="TECTONIC-3"/>
    <property type="match status" value="1"/>
</dbReference>
<dbReference type="Pfam" id="PF25752">
    <property type="entry name" value="DUF1619_N"/>
    <property type="match status" value="1"/>
</dbReference>
<feature type="region of interest" description="Disordered" evidence="6">
    <location>
        <begin position="73"/>
        <end position="94"/>
    </location>
</feature>
<evidence type="ECO:0000256" key="5">
    <source>
        <dbReference type="ARBA" id="ARBA00023180"/>
    </source>
</evidence>
<dbReference type="InterPro" id="IPR011677">
    <property type="entry name" value="TCTN1-3_dom"/>
</dbReference>
<dbReference type="InterPro" id="IPR057724">
    <property type="entry name" value="TCTN1-3_N"/>
</dbReference>
<evidence type="ECO:0000256" key="1">
    <source>
        <dbReference type="ARBA" id="ARBA00007633"/>
    </source>
</evidence>
<keyword evidence="3 7" id="KW-0732">Signal</keyword>
<dbReference type="Pfam" id="PF07773">
    <property type="entry name" value="TCTN_DUF1619"/>
    <property type="match status" value="2"/>
</dbReference>